<reference evidence="9" key="1">
    <citation type="submission" date="2023-05" db="EMBL/GenBank/DDBJ databases">
        <authorList>
            <person name="Zhang X."/>
        </authorList>
    </citation>
    <scope>NUCLEOTIDE SEQUENCE</scope>
    <source>
        <strain evidence="9">YF14B1</strain>
    </source>
</reference>
<sequence>MNLNLKAEDQHTYDAIVIGSGISGGWAAKELTEKGLRVLLLERGKNVKHIEDYTTANTQIWEFPHRGRLTLGQKEGRPVQTREGSYPFNEQNGNFWADDLANPYIEEKRFDWYRGYQVGGKSLTWGRQCYRWSDLDFEANIKEGIGTDWPIRYKDLIPWYEYVEKFVGISGAVEGLDVLPDSIFLPPMEMNCVEKEVKQRIEKSFAGRKMIMGRAAHLTQPGKIQLDLGRSQCQYRNQCSRGCVYGGYFSTNAATLPAAMKTGKLTLRPFSIVHSIIYDDKLGKAKGVRIVDAQTKESSEYFAKIIFVNASAINSAYILLNSTSDRFPNGLGNESGELGHNLMDHHSRVGASGVMEGFEDKYYYGQRANGIYIPRFRNVGNDKRDYLRGFGYQGNASRQGWARGIAEMNFGTDFKEQLTKPGPWTMGLSSFGEHLPDHRNYVYLDKSKKDPYGLPMLVIDCEYRDNEKKMRIDMMNDAAEMLEAAGLKEVKGYDRGGVPGQSKHEMGTARMGTSSKNSVLNKNNQVWGCENVFVTDGAAMVSSSCVNPSLTYMALTARAVDFAVKELNKQNI</sequence>
<feature type="domain" description="Glucose-methanol-choline oxidoreductase N-terminal" evidence="7">
    <location>
        <begin position="58"/>
        <end position="346"/>
    </location>
</feature>
<gene>
    <name evidence="9" type="ORF">QNI16_10985</name>
</gene>
<keyword evidence="3" id="KW-0285">Flavoprotein</keyword>
<name>A0AAE3U8B0_9BACT</name>
<dbReference type="Gene3D" id="3.50.50.60">
    <property type="entry name" value="FAD/NAD(P)-binding domain"/>
    <property type="match status" value="2"/>
</dbReference>
<comment type="cofactor">
    <cofactor evidence="1">
        <name>FAD</name>
        <dbReference type="ChEBI" id="CHEBI:57692"/>
    </cofactor>
</comment>
<dbReference type="InterPro" id="IPR007867">
    <property type="entry name" value="GMC_OxRtase_C"/>
</dbReference>
<feature type="domain" description="Glucose-methanol-choline oxidoreductase C-terminal" evidence="8">
    <location>
        <begin position="436"/>
        <end position="555"/>
    </location>
</feature>
<dbReference type="PANTHER" id="PTHR42784:SF1">
    <property type="entry name" value="PYRANOSE 2-OXIDASE"/>
    <property type="match status" value="1"/>
</dbReference>
<protein>
    <submittedName>
        <fullName evidence="9">GMC family oxidoreductase</fullName>
    </submittedName>
</protein>
<dbReference type="PANTHER" id="PTHR42784">
    <property type="entry name" value="PYRANOSE 2-OXIDASE"/>
    <property type="match status" value="1"/>
</dbReference>
<dbReference type="Pfam" id="PF05199">
    <property type="entry name" value="GMC_oxred_C"/>
    <property type="match status" value="1"/>
</dbReference>
<dbReference type="RefSeq" id="WP_313978243.1">
    <property type="nucleotide sequence ID" value="NZ_JASJOS010000004.1"/>
</dbReference>
<proteinExistence type="inferred from homology"/>
<dbReference type="InterPro" id="IPR036188">
    <property type="entry name" value="FAD/NAD-bd_sf"/>
</dbReference>
<dbReference type="EMBL" id="JASJOS010000004">
    <property type="protein sequence ID" value="MDJ1481008.1"/>
    <property type="molecule type" value="Genomic_DNA"/>
</dbReference>
<evidence type="ECO:0000256" key="1">
    <source>
        <dbReference type="ARBA" id="ARBA00001974"/>
    </source>
</evidence>
<evidence type="ECO:0000256" key="2">
    <source>
        <dbReference type="ARBA" id="ARBA00010790"/>
    </source>
</evidence>
<comment type="caution">
    <text evidence="9">The sequence shown here is derived from an EMBL/GenBank/DDBJ whole genome shotgun (WGS) entry which is preliminary data.</text>
</comment>
<keyword evidence="5" id="KW-0560">Oxidoreductase</keyword>
<evidence type="ECO:0000313" key="9">
    <source>
        <dbReference type="EMBL" id="MDJ1481008.1"/>
    </source>
</evidence>
<dbReference type="GO" id="GO:0016614">
    <property type="term" value="F:oxidoreductase activity, acting on CH-OH group of donors"/>
    <property type="evidence" value="ECO:0007669"/>
    <property type="project" value="InterPro"/>
</dbReference>
<evidence type="ECO:0000313" key="10">
    <source>
        <dbReference type="Proteomes" id="UP001241110"/>
    </source>
</evidence>
<organism evidence="9 10">
    <name type="scientific">Xanthocytophaga flava</name>
    <dbReference type="NCBI Taxonomy" id="3048013"/>
    <lineage>
        <taxon>Bacteria</taxon>
        <taxon>Pseudomonadati</taxon>
        <taxon>Bacteroidota</taxon>
        <taxon>Cytophagia</taxon>
        <taxon>Cytophagales</taxon>
        <taxon>Rhodocytophagaceae</taxon>
        <taxon>Xanthocytophaga</taxon>
    </lineage>
</organism>
<comment type="similarity">
    <text evidence="2">Belongs to the GMC oxidoreductase family.</text>
</comment>
<evidence type="ECO:0000256" key="6">
    <source>
        <dbReference type="SAM" id="MobiDB-lite"/>
    </source>
</evidence>
<dbReference type="InterPro" id="IPR000172">
    <property type="entry name" value="GMC_OxRdtase_N"/>
</dbReference>
<dbReference type="Pfam" id="PF00732">
    <property type="entry name" value="GMC_oxred_N"/>
    <property type="match status" value="1"/>
</dbReference>
<dbReference type="SUPFAM" id="SSF54373">
    <property type="entry name" value="FAD-linked reductases, C-terminal domain"/>
    <property type="match status" value="1"/>
</dbReference>
<evidence type="ECO:0000259" key="7">
    <source>
        <dbReference type="Pfam" id="PF00732"/>
    </source>
</evidence>
<accession>A0AAE3U8B0</accession>
<feature type="region of interest" description="Disordered" evidence="6">
    <location>
        <begin position="498"/>
        <end position="517"/>
    </location>
</feature>
<evidence type="ECO:0000256" key="4">
    <source>
        <dbReference type="ARBA" id="ARBA00022827"/>
    </source>
</evidence>
<dbReference type="Pfam" id="PF13450">
    <property type="entry name" value="NAD_binding_8"/>
    <property type="match status" value="1"/>
</dbReference>
<dbReference type="Proteomes" id="UP001241110">
    <property type="component" value="Unassembled WGS sequence"/>
</dbReference>
<evidence type="ECO:0000259" key="8">
    <source>
        <dbReference type="Pfam" id="PF05199"/>
    </source>
</evidence>
<evidence type="ECO:0000256" key="3">
    <source>
        <dbReference type="ARBA" id="ARBA00022630"/>
    </source>
</evidence>
<dbReference type="GO" id="GO:0050660">
    <property type="term" value="F:flavin adenine dinucleotide binding"/>
    <property type="evidence" value="ECO:0007669"/>
    <property type="project" value="InterPro"/>
</dbReference>
<dbReference type="SUPFAM" id="SSF51905">
    <property type="entry name" value="FAD/NAD(P)-binding domain"/>
    <property type="match status" value="1"/>
</dbReference>
<dbReference type="InterPro" id="IPR051473">
    <property type="entry name" value="P2Ox-like"/>
</dbReference>
<keyword evidence="4" id="KW-0274">FAD</keyword>
<evidence type="ECO:0000256" key="5">
    <source>
        <dbReference type="ARBA" id="ARBA00023002"/>
    </source>
</evidence>
<dbReference type="AlphaFoldDB" id="A0AAE3U8B0"/>